<dbReference type="GO" id="GO:0005829">
    <property type="term" value="C:cytosol"/>
    <property type="evidence" value="ECO:0007669"/>
    <property type="project" value="TreeGrafter"/>
</dbReference>
<dbReference type="PANTHER" id="PTHR43284:SF1">
    <property type="entry name" value="ASPARAGINE SYNTHETASE"/>
    <property type="match status" value="1"/>
</dbReference>
<dbReference type="AlphaFoldDB" id="A0A4D7JRF5"/>
<dbReference type="Gene3D" id="3.60.20.10">
    <property type="entry name" value="Glutamine Phosphoribosylpyrophosphate, subunit 1, domain 1"/>
    <property type="match status" value="1"/>
</dbReference>
<dbReference type="OrthoDB" id="9763290at2"/>
<dbReference type="EMBL" id="CP028923">
    <property type="protein sequence ID" value="QCK14326.1"/>
    <property type="molecule type" value="Genomic_DNA"/>
</dbReference>
<dbReference type="RefSeq" id="WP_137089915.1">
    <property type="nucleotide sequence ID" value="NZ_CP028923.1"/>
</dbReference>
<keyword evidence="8" id="KW-0028">Amino-acid biosynthesis</keyword>
<evidence type="ECO:0000256" key="5">
    <source>
        <dbReference type="ARBA" id="ARBA00022840"/>
    </source>
</evidence>
<dbReference type="CDD" id="cd01991">
    <property type="entry name" value="Asn_synthase_B_C"/>
    <property type="match status" value="1"/>
</dbReference>
<gene>
    <name evidence="12" type="primary">asnB</name>
    <name evidence="12" type="ORF">DCC35_05985</name>
</gene>
<evidence type="ECO:0000256" key="4">
    <source>
        <dbReference type="ARBA" id="ARBA00022741"/>
    </source>
</evidence>
<reference evidence="12 13" key="1">
    <citation type="submission" date="2018-04" db="EMBL/GenBank/DDBJ databases">
        <title>Complete genome uncultured novel isolate.</title>
        <authorList>
            <person name="Merlino G."/>
        </authorList>
    </citation>
    <scope>NUCLEOTIDE SEQUENCE [LARGE SCALE GENOMIC DNA]</scope>
    <source>
        <strain evidence="13">R1DC9</strain>
    </source>
</reference>
<dbReference type="InterPro" id="IPR017932">
    <property type="entry name" value="GATase_2_dom"/>
</dbReference>
<protein>
    <recommendedName>
        <fullName evidence="3">asparagine synthase (glutamine-hydrolyzing)</fullName>
        <ecNumber evidence="3">6.3.5.4</ecNumber>
    </recommendedName>
</protein>
<comment type="pathway">
    <text evidence="1">Amino-acid biosynthesis; L-asparagine biosynthesis; L-asparagine from L-aspartate (L-Gln route): step 1/1.</text>
</comment>
<accession>A0A4D7JRF5</accession>
<dbReference type="Proteomes" id="UP000298616">
    <property type="component" value="Chromosome"/>
</dbReference>
<dbReference type="InterPro" id="IPR051786">
    <property type="entry name" value="ASN_synthetase/amidase"/>
</dbReference>
<evidence type="ECO:0000313" key="12">
    <source>
        <dbReference type="EMBL" id="QCK14326.1"/>
    </source>
</evidence>
<organism evidence="12 13">
    <name type="scientific">Mangrovivirga cuniculi</name>
    <dbReference type="NCBI Taxonomy" id="2715131"/>
    <lineage>
        <taxon>Bacteria</taxon>
        <taxon>Pseudomonadati</taxon>
        <taxon>Bacteroidota</taxon>
        <taxon>Cytophagia</taxon>
        <taxon>Cytophagales</taxon>
        <taxon>Mangrovivirgaceae</taxon>
        <taxon>Mangrovivirga</taxon>
    </lineage>
</organism>
<name>A0A4D7JRF5_9BACT</name>
<dbReference type="GO" id="GO:0006529">
    <property type="term" value="P:asparagine biosynthetic process"/>
    <property type="evidence" value="ECO:0007669"/>
    <property type="project" value="UniProtKB-KW"/>
</dbReference>
<dbReference type="InterPro" id="IPR006426">
    <property type="entry name" value="Asn_synth_AEB"/>
</dbReference>
<evidence type="ECO:0000256" key="1">
    <source>
        <dbReference type="ARBA" id="ARBA00005187"/>
    </source>
</evidence>
<keyword evidence="4 9" id="KW-0547">Nucleotide-binding</keyword>
<dbReference type="PROSITE" id="PS51278">
    <property type="entry name" value="GATASE_TYPE_2"/>
    <property type="match status" value="1"/>
</dbReference>
<dbReference type="PIRSF" id="PIRSF001589">
    <property type="entry name" value="Asn_synthetase_glu-h"/>
    <property type="match status" value="1"/>
</dbReference>
<dbReference type="CDD" id="cd00712">
    <property type="entry name" value="AsnB"/>
    <property type="match status" value="1"/>
</dbReference>
<dbReference type="SUPFAM" id="SSF52402">
    <property type="entry name" value="Adenine nucleotide alpha hydrolases-like"/>
    <property type="match status" value="1"/>
</dbReference>
<dbReference type="InterPro" id="IPR014729">
    <property type="entry name" value="Rossmann-like_a/b/a_fold"/>
</dbReference>
<evidence type="ECO:0000256" key="2">
    <source>
        <dbReference type="ARBA" id="ARBA00005752"/>
    </source>
</evidence>
<dbReference type="KEGG" id="fpf:DCC35_05985"/>
<comment type="catalytic activity">
    <reaction evidence="7">
        <text>L-aspartate + L-glutamine + ATP + H2O = L-asparagine + L-glutamate + AMP + diphosphate + H(+)</text>
        <dbReference type="Rhea" id="RHEA:12228"/>
        <dbReference type="ChEBI" id="CHEBI:15377"/>
        <dbReference type="ChEBI" id="CHEBI:15378"/>
        <dbReference type="ChEBI" id="CHEBI:29985"/>
        <dbReference type="ChEBI" id="CHEBI:29991"/>
        <dbReference type="ChEBI" id="CHEBI:30616"/>
        <dbReference type="ChEBI" id="CHEBI:33019"/>
        <dbReference type="ChEBI" id="CHEBI:58048"/>
        <dbReference type="ChEBI" id="CHEBI:58359"/>
        <dbReference type="ChEBI" id="CHEBI:456215"/>
        <dbReference type="EC" id="6.3.5.4"/>
    </reaction>
</comment>
<evidence type="ECO:0000256" key="9">
    <source>
        <dbReference type="PIRSR" id="PIRSR001589-2"/>
    </source>
</evidence>
<dbReference type="NCBIfam" id="TIGR01536">
    <property type="entry name" value="asn_synth_AEB"/>
    <property type="match status" value="1"/>
</dbReference>
<dbReference type="GO" id="GO:0005524">
    <property type="term" value="F:ATP binding"/>
    <property type="evidence" value="ECO:0007669"/>
    <property type="project" value="UniProtKB-KW"/>
</dbReference>
<keyword evidence="13" id="KW-1185">Reference proteome</keyword>
<evidence type="ECO:0000256" key="7">
    <source>
        <dbReference type="ARBA" id="ARBA00048741"/>
    </source>
</evidence>
<comment type="similarity">
    <text evidence="2">Belongs to the asparagine synthetase family.</text>
</comment>
<dbReference type="Gene3D" id="3.40.50.620">
    <property type="entry name" value="HUPs"/>
    <property type="match status" value="1"/>
</dbReference>
<feature type="active site" description="For GATase activity" evidence="8">
    <location>
        <position position="2"/>
    </location>
</feature>
<feature type="domain" description="Glutamine amidotransferase type-2" evidence="11">
    <location>
        <begin position="2"/>
        <end position="213"/>
    </location>
</feature>
<feature type="site" description="Important for beta-aspartyl-AMP intermediate formation" evidence="10">
    <location>
        <position position="365"/>
    </location>
</feature>
<evidence type="ECO:0000256" key="8">
    <source>
        <dbReference type="PIRSR" id="PIRSR001589-1"/>
    </source>
</evidence>
<dbReference type="PANTHER" id="PTHR43284">
    <property type="entry name" value="ASPARAGINE SYNTHETASE (GLUTAMINE-HYDROLYZING)"/>
    <property type="match status" value="1"/>
</dbReference>
<evidence type="ECO:0000256" key="3">
    <source>
        <dbReference type="ARBA" id="ARBA00012737"/>
    </source>
</evidence>
<evidence type="ECO:0000256" key="6">
    <source>
        <dbReference type="ARBA" id="ARBA00022962"/>
    </source>
</evidence>
<feature type="binding site" evidence="9">
    <location>
        <begin position="363"/>
        <end position="364"/>
    </location>
    <ligand>
        <name>ATP</name>
        <dbReference type="ChEBI" id="CHEBI:30616"/>
    </ligand>
</feature>
<dbReference type="GO" id="GO:0004066">
    <property type="term" value="F:asparagine synthase (glutamine-hydrolyzing) activity"/>
    <property type="evidence" value="ECO:0007669"/>
    <property type="project" value="UniProtKB-EC"/>
</dbReference>
<dbReference type="InterPro" id="IPR033738">
    <property type="entry name" value="AsnB_N"/>
</dbReference>
<dbReference type="Pfam" id="PF13522">
    <property type="entry name" value="GATase_6"/>
    <property type="match status" value="1"/>
</dbReference>
<sequence>MCGITGVFALNEIGRMQMIHLSNATSTLAHRGPDDQGLFNDYRVALGHRRLSVIDLTQTGHQPMSDKTGRYHIVFNGEIYNYPILRKELQNAGVEFNGDSDTEVLLYSMIHWGVEALNKLNGFFAFAFYDSEKESIFIARDRIGIKSLYYHLDDDKLLFASEAVAIHSYGIEKEINKDALSLYLQLNYIPSPFTMIEGISKLPAGSYMTCDAEGNTTIEKYYQIPESQISKETSYNKAKEELVQLIENSVKERLIADVPTGTFLSGGIDSSIITAVASKFKPDIKSFSIGFKDQAYYDETNYAKATAEHLGVEHHVFSLTLDDLYAELDQMLNSLSEPFADSSSLPVYLLSKLTKEHITVALSGDGADELFAGYNKYQAFYRSLNPGIKENIALAGAGLWKYLPQSRNSAIGNTFRQLNRFAGGSKLNPKDRYWFWATFMQEKEAQNYLTPEYRGNTKHIASELCKYIDKGNINEVLTNDLSLVLPYDMLTKVDLMSMAHGLEVRVPFLDHRIIDFAQSLPEEYKIDGKMKKRILQDAFKAILPDQLYNRPKKGFEVPLLPWMRGKLKDKINNQWLNREFIQEQGIFDSHTIEKLKKKLYSSNPGDSHATVWAMIVFQQWYKNYMASE</sequence>
<dbReference type="SUPFAM" id="SSF56235">
    <property type="entry name" value="N-terminal nucleophile aminohydrolases (Ntn hydrolases)"/>
    <property type="match status" value="1"/>
</dbReference>
<dbReference type="EC" id="6.3.5.4" evidence="3"/>
<evidence type="ECO:0000256" key="10">
    <source>
        <dbReference type="PIRSR" id="PIRSR001589-3"/>
    </source>
</evidence>
<proteinExistence type="inferred from homology"/>
<evidence type="ECO:0000313" key="13">
    <source>
        <dbReference type="Proteomes" id="UP000298616"/>
    </source>
</evidence>
<dbReference type="Pfam" id="PF00733">
    <property type="entry name" value="Asn_synthase"/>
    <property type="match status" value="1"/>
</dbReference>
<feature type="binding site" evidence="9">
    <location>
        <position position="289"/>
    </location>
    <ligand>
        <name>ATP</name>
        <dbReference type="ChEBI" id="CHEBI:30616"/>
    </ligand>
</feature>
<feature type="binding site" evidence="9">
    <location>
        <position position="101"/>
    </location>
    <ligand>
        <name>L-glutamine</name>
        <dbReference type="ChEBI" id="CHEBI:58359"/>
    </ligand>
</feature>
<keyword evidence="8" id="KW-0061">Asparagine biosynthesis</keyword>
<dbReference type="InterPro" id="IPR001962">
    <property type="entry name" value="Asn_synthase"/>
</dbReference>
<keyword evidence="6 8" id="KW-0315">Glutamine amidotransferase</keyword>
<dbReference type="InterPro" id="IPR029055">
    <property type="entry name" value="Ntn_hydrolases_N"/>
</dbReference>
<evidence type="ECO:0000259" key="11">
    <source>
        <dbReference type="PROSITE" id="PS51278"/>
    </source>
</evidence>
<keyword evidence="5 9" id="KW-0067">ATP-binding</keyword>